<comment type="caution">
    <text evidence="1">The sequence shown here is derived from an EMBL/GenBank/DDBJ whole genome shotgun (WGS) entry which is preliminary data.</text>
</comment>
<gene>
    <name evidence="1" type="ORF">D2T29_21940</name>
</gene>
<sequence>MTFGKELNQSAKEALAIAEGKAAPAAIYRPQEAEVAAIQERVRKAGFKRLPDEKPFLDDLSGGL</sequence>
<proteinExistence type="predicted"/>
<accession>A0A443JYD5</accession>
<dbReference type="Proteomes" id="UP000284451">
    <property type="component" value="Unassembled WGS sequence"/>
</dbReference>
<dbReference type="RefSeq" id="WP_128234168.1">
    <property type="nucleotide sequence ID" value="NZ_SAUY01000066.1"/>
</dbReference>
<evidence type="ECO:0000313" key="1">
    <source>
        <dbReference type="EMBL" id="RWR25518.1"/>
    </source>
</evidence>
<organism evidence="1 2">
    <name type="scientific">Paenirhodobacter populi</name>
    <dbReference type="NCBI Taxonomy" id="2306993"/>
    <lineage>
        <taxon>Bacteria</taxon>
        <taxon>Pseudomonadati</taxon>
        <taxon>Pseudomonadota</taxon>
        <taxon>Alphaproteobacteria</taxon>
        <taxon>Rhodobacterales</taxon>
        <taxon>Rhodobacter group</taxon>
        <taxon>Paenirhodobacter</taxon>
    </lineage>
</organism>
<protein>
    <submittedName>
        <fullName evidence="1">Uncharacterized protein</fullName>
    </submittedName>
</protein>
<dbReference type="EMBL" id="SAUY01000066">
    <property type="protein sequence ID" value="RWR25518.1"/>
    <property type="molecule type" value="Genomic_DNA"/>
</dbReference>
<dbReference type="AlphaFoldDB" id="A0A443JYD5"/>
<reference evidence="1 2" key="1">
    <citation type="submission" date="2019-01" db="EMBL/GenBank/DDBJ databases">
        <title>Sinorhodobacter populi sp. nov. isolated from the symptomatic bark tissue of Populus euramericana canker.</title>
        <authorList>
            <person name="Xu G."/>
        </authorList>
    </citation>
    <scope>NUCLEOTIDE SEQUENCE [LARGE SCALE GENOMIC DNA]</scope>
    <source>
        <strain evidence="1 2">07D10-4-3</strain>
    </source>
</reference>
<name>A0A443JYD5_9RHOB</name>
<evidence type="ECO:0000313" key="2">
    <source>
        <dbReference type="Proteomes" id="UP000284451"/>
    </source>
</evidence>
<reference evidence="1 2" key="2">
    <citation type="submission" date="2019-01" db="EMBL/GenBank/DDBJ databases">
        <authorList>
            <person name="Li Y."/>
        </authorList>
    </citation>
    <scope>NUCLEOTIDE SEQUENCE [LARGE SCALE GENOMIC DNA]</scope>
    <source>
        <strain evidence="1 2">07D10-4-3</strain>
    </source>
</reference>